<evidence type="ECO:0000256" key="5">
    <source>
        <dbReference type="ARBA" id="ARBA00022989"/>
    </source>
</evidence>
<comment type="caution">
    <text evidence="9">The sequence shown here is derived from an EMBL/GenBank/DDBJ whole genome shotgun (WGS) entry which is preliminary data.</text>
</comment>
<keyword evidence="6 8" id="KW-0472">Membrane</keyword>
<dbReference type="RefSeq" id="WP_331846487.1">
    <property type="nucleotide sequence ID" value="NZ_JAZHPZ010000004.1"/>
</dbReference>
<evidence type="ECO:0000256" key="4">
    <source>
        <dbReference type="ARBA" id="ARBA00022692"/>
    </source>
</evidence>
<dbReference type="PANTHER" id="PTHR30561:SF0">
    <property type="entry name" value="GUANIDINIUM EXPORTER"/>
    <property type="match status" value="1"/>
</dbReference>
<dbReference type="SUPFAM" id="SSF103481">
    <property type="entry name" value="Multidrug resistance efflux transporter EmrE"/>
    <property type="match status" value="1"/>
</dbReference>
<comment type="subcellular location">
    <subcellularLocation>
        <location evidence="1 7">Cell membrane</location>
        <topology evidence="1 7">Multi-pass membrane protein</topology>
    </subcellularLocation>
</comment>
<dbReference type="InterPro" id="IPR000390">
    <property type="entry name" value="Small_drug/metabolite_transptr"/>
</dbReference>
<keyword evidence="3" id="KW-1003">Cell membrane</keyword>
<feature type="transmembrane region" description="Helical" evidence="8">
    <location>
        <begin position="29"/>
        <end position="50"/>
    </location>
</feature>
<evidence type="ECO:0000256" key="2">
    <source>
        <dbReference type="ARBA" id="ARBA00022448"/>
    </source>
</evidence>
<keyword evidence="2" id="KW-0813">Transport</keyword>
<dbReference type="InterPro" id="IPR037185">
    <property type="entry name" value="EmrE-like"/>
</dbReference>
<evidence type="ECO:0000256" key="3">
    <source>
        <dbReference type="ARBA" id="ARBA00022475"/>
    </source>
</evidence>
<keyword evidence="4 7" id="KW-0812">Transmembrane</keyword>
<reference evidence="9 10" key="1">
    <citation type="submission" date="2024-02" db="EMBL/GenBank/DDBJ databases">
        <title>A nitrogen-fixing paenibacillus bacterium.</title>
        <authorList>
            <person name="Zhang W.L."/>
            <person name="Chen S.F."/>
        </authorList>
    </citation>
    <scope>NUCLEOTIDE SEQUENCE [LARGE SCALE GENOMIC DNA]</scope>
    <source>
        <strain evidence="9 10">M1</strain>
    </source>
</reference>
<sequence>MSWIALILAGCFEVVGVAGISMVNKKPSVRALITLVGGFLLSFVLLSFAMREISMGTAYAIWTGIGTVGGALIGMIFYGESRNITRLFFIFLIIASVIGLKLIA</sequence>
<organism evidence="9 10">
    <name type="scientific">Paenibacillus haidiansis</name>
    <dbReference type="NCBI Taxonomy" id="1574488"/>
    <lineage>
        <taxon>Bacteria</taxon>
        <taxon>Bacillati</taxon>
        <taxon>Bacillota</taxon>
        <taxon>Bacilli</taxon>
        <taxon>Bacillales</taxon>
        <taxon>Paenibacillaceae</taxon>
        <taxon>Paenibacillus</taxon>
    </lineage>
</organism>
<comment type="similarity">
    <text evidence="7">Belongs to the drug/metabolite transporter (DMT) superfamily. Small multidrug resistance (SMR) (TC 2.A.7.1) family.</text>
</comment>
<evidence type="ECO:0000256" key="7">
    <source>
        <dbReference type="RuleBase" id="RU003942"/>
    </source>
</evidence>
<dbReference type="EMBL" id="JAZHPZ010000004">
    <property type="protein sequence ID" value="MEF2966261.1"/>
    <property type="molecule type" value="Genomic_DNA"/>
</dbReference>
<evidence type="ECO:0000256" key="1">
    <source>
        <dbReference type="ARBA" id="ARBA00004651"/>
    </source>
</evidence>
<feature type="transmembrane region" description="Helical" evidence="8">
    <location>
        <begin position="57"/>
        <end position="78"/>
    </location>
</feature>
<dbReference type="Pfam" id="PF00893">
    <property type="entry name" value="Multi_Drug_Res"/>
    <property type="match status" value="1"/>
</dbReference>
<keyword evidence="5 8" id="KW-1133">Transmembrane helix</keyword>
<dbReference type="Proteomes" id="UP001306950">
    <property type="component" value="Unassembled WGS sequence"/>
</dbReference>
<evidence type="ECO:0000313" key="9">
    <source>
        <dbReference type="EMBL" id="MEF2966261.1"/>
    </source>
</evidence>
<dbReference type="InterPro" id="IPR045324">
    <property type="entry name" value="Small_multidrug_res"/>
</dbReference>
<gene>
    <name evidence="9" type="ORF">V3851_10500</name>
</gene>
<keyword evidence="10" id="KW-1185">Reference proteome</keyword>
<protein>
    <submittedName>
        <fullName evidence="9">Multidrug efflux SMR transporter</fullName>
    </submittedName>
</protein>
<feature type="transmembrane region" description="Helical" evidence="8">
    <location>
        <begin position="84"/>
        <end position="103"/>
    </location>
</feature>
<evidence type="ECO:0000313" key="10">
    <source>
        <dbReference type="Proteomes" id="UP001306950"/>
    </source>
</evidence>
<accession>A0ABU7VR58</accession>
<dbReference type="Gene3D" id="1.10.3730.20">
    <property type="match status" value="1"/>
</dbReference>
<name>A0ABU7VR58_9BACL</name>
<proteinExistence type="inferred from homology"/>
<evidence type="ECO:0000256" key="8">
    <source>
        <dbReference type="SAM" id="Phobius"/>
    </source>
</evidence>
<dbReference type="PANTHER" id="PTHR30561">
    <property type="entry name" value="SMR FAMILY PROTON-DEPENDENT DRUG EFFLUX TRANSPORTER SUGE"/>
    <property type="match status" value="1"/>
</dbReference>
<evidence type="ECO:0000256" key="6">
    <source>
        <dbReference type="ARBA" id="ARBA00023136"/>
    </source>
</evidence>